<feature type="transmembrane region" description="Helical" evidence="1">
    <location>
        <begin position="7"/>
        <end position="33"/>
    </location>
</feature>
<keyword evidence="3" id="KW-1185">Reference proteome</keyword>
<dbReference type="AlphaFoldDB" id="A0A964T7A7"/>
<dbReference type="EMBL" id="SPKJ01000099">
    <property type="protein sequence ID" value="MYZ49838.1"/>
    <property type="molecule type" value="Genomic_DNA"/>
</dbReference>
<dbReference type="Proteomes" id="UP000773614">
    <property type="component" value="Unassembled WGS sequence"/>
</dbReference>
<accession>A0A964T7A7</accession>
<keyword evidence="1" id="KW-0812">Transmembrane</keyword>
<reference evidence="2" key="1">
    <citation type="submission" date="2019-03" db="EMBL/GenBank/DDBJ databases">
        <title>Afifella sp. nov., isolated from activated sludge.</title>
        <authorList>
            <person name="Li Q."/>
            <person name="Liu Y."/>
        </authorList>
    </citation>
    <scope>NUCLEOTIDE SEQUENCE</scope>
    <source>
        <strain evidence="2">L72</strain>
    </source>
</reference>
<name>A0A964T7A7_9HYPH</name>
<evidence type="ECO:0000313" key="3">
    <source>
        <dbReference type="Proteomes" id="UP000773614"/>
    </source>
</evidence>
<organism evidence="2 3">
    <name type="scientific">Propylenella binzhouense</name>
    <dbReference type="NCBI Taxonomy" id="2555902"/>
    <lineage>
        <taxon>Bacteria</taxon>
        <taxon>Pseudomonadati</taxon>
        <taxon>Pseudomonadota</taxon>
        <taxon>Alphaproteobacteria</taxon>
        <taxon>Hyphomicrobiales</taxon>
        <taxon>Propylenellaceae</taxon>
        <taxon>Propylenella</taxon>
    </lineage>
</organism>
<dbReference type="OrthoDB" id="7889159at2"/>
<evidence type="ECO:0000313" key="2">
    <source>
        <dbReference type="EMBL" id="MYZ49838.1"/>
    </source>
</evidence>
<keyword evidence="1" id="KW-1133">Transmembrane helix</keyword>
<dbReference type="RefSeq" id="WP_161142177.1">
    <property type="nucleotide sequence ID" value="NZ_SPKJ01000099.1"/>
</dbReference>
<feature type="transmembrane region" description="Helical" evidence="1">
    <location>
        <begin position="39"/>
        <end position="63"/>
    </location>
</feature>
<sequence>MSTRFRIAMLIYGMVNAVLFGAGVIAVLSVPAWAEAWKYLIPAVIVASLVLAAPIAWVMAPWLRARYWRPRAEEETAGAGSYAG</sequence>
<keyword evidence="1" id="KW-0472">Membrane</keyword>
<protein>
    <submittedName>
        <fullName evidence="2">Uncharacterized protein</fullName>
    </submittedName>
</protein>
<gene>
    <name evidence="2" type="ORF">E4O86_19205</name>
</gene>
<evidence type="ECO:0000256" key="1">
    <source>
        <dbReference type="SAM" id="Phobius"/>
    </source>
</evidence>
<comment type="caution">
    <text evidence="2">The sequence shown here is derived from an EMBL/GenBank/DDBJ whole genome shotgun (WGS) entry which is preliminary data.</text>
</comment>
<proteinExistence type="predicted"/>